<evidence type="ECO:0000313" key="2">
    <source>
        <dbReference type="Proteomes" id="UP001276659"/>
    </source>
</evidence>
<protein>
    <submittedName>
        <fullName evidence="1">Uncharacterized protein</fullName>
    </submittedName>
</protein>
<keyword evidence="2" id="KW-1185">Reference proteome</keyword>
<organism evidence="1 2">
    <name type="scientific">Lepraria neglecta</name>
    <dbReference type="NCBI Taxonomy" id="209136"/>
    <lineage>
        <taxon>Eukaryota</taxon>
        <taxon>Fungi</taxon>
        <taxon>Dikarya</taxon>
        <taxon>Ascomycota</taxon>
        <taxon>Pezizomycotina</taxon>
        <taxon>Lecanoromycetes</taxon>
        <taxon>OSLEUM clade</taxon>
        <taxon>Lecanoromycetidae</taxon>
        <taxon>Lecanorales</taxon>
        <taxon>Lecanorineae</taxon>
        <taxon>Stereocaulaceae</taxon>
        <taxon>Lepraria</taxon>
    </lineage>
</organism>
<sequence length="167" mass="18809">MEQGKFHLQQRDRNDPQNLNAANENFMKARDILTRSRNPDPAALARALHEIINVRIEMSFNKGLRPEEKWAHLQAARGFGKDAFEYARQSPTAGDVAVVKLQHAIIGGREAEVAAKSGATLKEVRQRKEDARKVISASLGELERSGSLSINKHCAWAELWRTRLTRT</sequence>
<name>A0AAD9ZD90_9LECA</name>
<reference evidence="1" key="1">
    <citation type="submission" date="2022-11" db="EMBL/GenBank/DDBJ databases">
        <title>Chromosomal genome sequence assembly and mating type (MAT) locus characterization of the leprose asexual lichenized fungus Lepraria neglecta (Nyl.) Erichsen.</title>
        <authorList>
            <person name="Allen J.L."/>
            <person name="Pfeffer B."/>
        </authorList>
    </citation>
    <scope>NUCLEOTIDE SEQUENCE</scope>
    <source>
        <strain evidence="1">Allen 5258</strain>
    </source>
</reference>
<comment type="caution">
    <text evidence="1">The sequence shown here is derived from an EMBL/GenBank/DDBJ whole genome shotgun (WGS) entry which is preliminary data.</text>
</comment>
<dbReference type="EMBL" id="JASNWA010000004">
    <property type="protein sequence ID" value="KAK3175925.1"/>
    <property type="molecule type" value="Genomic_DNA"/>
</dbReference>
<dbReference type="Proteomes" id="UP001276659">
    <property type="component" value="Unassembled WGS sequence"/>
</dbReference>
<proteinExistence type="predicted"/>
<gene>
    <name evidence="1" type="ORF">OEA41_007247</name>
</gene>
<evidence type="ECO:0000313" key="1">
    <source>
        <dbReference type="EMBL" id="KAK3175925.1"/>
    </source>
</evidence>
<accession>A0AAD9ZD90</accession>
<dbReference type="AlphaFoldDB" id="A0AAD9ZD90"/>